<keyword evidence="5 12" id="KW-0732">Signal</keyword>
<sequence>MSSSYSLTLIFFFASSFLYTSSNSFNITNILDQHHDFSTFNDLLTQTQLASAINSRQTITVLAVSNGALSSLSDKPKAMLKNILSLHIVLDYYDEKKLKNLNKKSVILTTLFQSSGLARGQQGFLNATVTKDGDVSFGSAVPGSPLNAQLEESVVSLPFNISVLHISSAIMIDDVKADNAPTTSPSSPVSSPPKPAETPESGDFDEPPSFAPDDAVADGPSEEAGSASGVSSINSQLDLAFVLVMSSVWWFLMVKT</sequence>
<evidence type="ECO:0000313" key="14">
    <source>
        <dbReference type="EMBL" id="KFK38614.1"/>
    </source>
</evidence>
<dbReference type="InterPro" id="IPR036378">
    <property type="entry name" value="FAS1_dom_sf"/>
</dbReference>
<evidence type="ECO:0000256" key="11">
    <source>
        <dbReference type="SAM" id="MobiDB-lite"/>
    </source>
</evidence>
<dbReference type="AlphaFoldDB" id="A0A087H912"/>
<dbReference type="Gramene" id="KFK38614">
    <property type="protein sequence ID" value="KFK38614"/>
    <property type="gene ID" value="AALP_AA3G137100"/>
</dbReference>
<keyword evidence="8" id="KW-0325">Glycoprotein</keyword>
<dbReference type="OMA" id="KILMNHV"/>
<dbReference type="Gene3D" id="2.30.180.10">
    <property type="entry name" value="FAS1 domain"/>
    <property type="match status" value="1"/>
</dbReference>
<dbReference type="PROSITE" id="PS50213">
    <property type="entry name" value="FAS1"/>
    <property type="match status" value="1"/>
</dbReference>
<evidence type="ECO:0000256" key="9">
    <source>
        <dbReference type="ARBA" id="ARBA00023288"/>
    </source>
</evidence>
<feature type="region of interest" description="Disordered" evidence="11">
    <location>
        <begin position="177"/>
        <end position="229"/>
    </location>
</feature>
<dbReference type="PANTHER" id="PTHR32382:SF6">
    <property type="entry name" value="FASCICLIN-LIKE ARABINOGALACTAN PROTEIN 14"/>
    <property type="match status" value="1"/>
</dbReference>
<evidence type="ECO:0000256" key="12">
    <source>
        <dbReference type="SAM" id="SignalP"/>
    </source>
</evidence>
<evidence type="ECO:0000256" key="2">
    <source>
        <dbReference type="ARBA" id="ARBA00007843"/>
    </source>
</evidence>
<dbReference type="OrthoDB" id="694090at2759"/>
<feature type="domain" description="FAS1" evidence="13">
    <location>
        <begin position="24"/>
        <end position="171"/>
    </location>
</feature>
<dbReference type="SUPFAM" id="SSF82153">
    <property type="entry name" value="FAS1 domain"/>
    <property type="match status" value="1"/>
</dbReference>
<feature type="chain" id="PRO_5001822914" description="FAS1 domain-containing protein" evidence="12">
    <location>
        <begin position="25"/>
        <end position="256"/>
    </location>
</feature>
<dbReference type="Proteomes" id="UP000029120">
    <property type="component" value="Chromosome 3"/>
</dbReference>
<accession>A0A087H912</accession>
<comment type="function">
    <text evidence="10">May be a cell surface adhesion protein.</text>
</comment>
<proteinExistence type="inferred from homology"/>
<dbReference type="Pfam" id="PF02469">
    <property type="entry name" value="Fasciclin"/>
    <property type="match status" value="1"/>
</dbReference>
<evidence type="ECO:0000256" key="1">
    <source>
        <dbReference type="ARBA" id="ARBA00004609"/>
    </source>
</evidence>
<dbReference type="GO" id="GO:0098552">
    <property type="term" value="C:side of membrane"/>
    <property type="evidence" value="ECO:0007669"/>
    <property type="project" value="UniProtKB-KW"/>
</dbReference>
<gene>
    <name evidence="14" type="ordered locus">AALP_Aa3g137100</name>
</gene>
<evidence type="ECO:0000256" key="4">
    <source>
        <dbReference type="ARBA" id="ARBA00022622"/>
    </source>
</evidence>
<evidence type="ECO:0000256" key="5">
    <source>
        <dbReference type="ARBA" id="ARBA00022729"/>
    </source>
</evidence>
<evidence type="ECO:0000256" key="3">
    <source>
        <dbReference type="ARBA" id="ARBA00022475"/>
    </source>
</evidence>
<keyword evidence="3" id="KW-1003">Cell membrane</keyword>
<dbReference type="InterPro" id="IPR000782">
    <property type="entry name" value="FAS1_domain"/>
</dbReference>
<keyword evidence="9" id="KW-0449">Lipoprotein</keyword>
<keyword evidence="15" id="KW-1185">Reference proteome</keyword>
<feature type="signal peptide" evidence="12">
    <location>
        <begin position="1"/>
        <end position="24"/>
    </location>
</feature>
<name>A0A087H912_ARAAL</name>
<keyword evidence="4" id="KW-0336">GPI-anchor</keyword>
<comment type="subcellular location">
    <subcellularLocation>
        <location evidence="1">Cell membrane</location>
        <topology evidence="1">Lipid-anchor</topology>
        <topology evidence="1">GPI-anchor</topology>
    </subcellularLocation>
</comment>
<protein>
    <recommendedName>
        <fullName evidence="13">FAS1 domain-containing protein</fullName>
    </recommendedName>
</protein>
<reference evidence="15" key="1">
    <citation type="journal article" date="2015" name="Nat. Plants">
        <title>Genome expansion of Arabis alpina linked with retrotransposition and reduced symmetric DNA methylation.</title>
        <authorList>
            <person name="Willing E.M."/>
            <person name="Rawat V."/>
            <person name="Mandakova T."/>
            <person name="Maumus F."/>
            <person name="James G.V."/>
            <person name="Nordstroem K.J."/>
            <person name="Becker C."/>
            <person name="Warthmann N."/>
            <person name="Chica C."/>
            <person name="Szarzynska B."/>
            <person name="Zytnicki M."/>
            <person name="Albani M.C."/>
            <person name="Kiefer C."/>
            <person name="Bergonzi S."/>
            <person name="Castaings L."/>
            <person name="Mateos J.L."/>
            <person name="Berns M.C."/>
            <person name="Bujdoso N."/>
            <person name="Piofczyk T."/>
            <person name="de Lorenzo L."/>
            <person name="Barrero-Sicilia C."/>
            <person name="Mateos I."/>
            <person name="Piednoel M."/>
            <person name="Hagmann J."/>
            <person name="Chen-Min-Tao R."/>
            <person name="Iglesias-Fernandez R."/>
            <person name="Schuster S.C."/>
            <person name="Alonso-Blanco C."/>
            <person name="Roudier F."/>
            <person name="Carbonero P."/>
            <person name="Paz-Ares J."/>
            <person name="Davis S.J."/>
            <person name="Pecinka A."/>
            <person name="Quesneville H."/>
            <person name="Colot V."/>
            <person name="Lysak M.A."/>
            <person name="Weigel D."/>
            <person name="Coupland G."/>
            <person name="Schneeberger K."/>
        </authorList>
    </citation>
    <scope>NUCLEOTIDE SEQUENCE [LARGE SCALE GENOMIC DNA]</scope>
    <source>
        <strain evidence="15">cv. Pajares</strain>
    </source>
</reference>
<dbReference type="eggNOG" id="ENOG502S0N4">
    <property type="taxonomic scope" value="Eukaryota"/>
</dbReference>
<dbReference type="GO" id="GO:0005886">
    <property type="term" value="C:plasma membrane"/>
    <property type="evidence" value="ECO:0007669"/>
    <property type="project" value="UniProtKB-SubCell"/>
</dbReference>
<dbReference type="EMBL" id="CM002871">
    <property type="protein sequence ID" value="KFK38614.1"/>
    <property type="molecule type" value="Genomic_DNA"/>
</dbReference>
<comment type="similarity">
    <text evidence="2">Belongs to the fasciclin-like AGP family.</text>
</comment>
<keyword evidence="6" id="KW-0654">Proteoglycan</keyword>
<dbReference type="InterPro" id="IPR033254">
    <property type="entry name" value="Plant_FLA"/>
</dbReference>
<dbReference type="PANTHER" id="PTHR32382">
    <property type="entry name" value="FASCICLIN-LIKE ARABINOGALACTAN PROTEIN"/>
    <property type="match status" value="1"/>
</dbReference>
<organism evidence="14 15">
    <name type="scientific">Arabis alpina</name>
    <name type="common">Alpine rock-cress</name>
    <dbReference type="NCBI Taxonomy" id="50452"/>
    <lineage>
        <taxon>Eukaryota</taxon>
        <taxon>Viridiplantae</taxon>
        <taxon>Streptophyta</taxon>
        <taxon>Embryophyta</taxon>
        <taxon>Tracheophyta</taxon>
        <taxon>Spermatophyta</taxon>
        <taxon>Magnoliopsida</taxon>
        <taxon>eudicotyledons</taxon>
        <taxon>Gunneridae</taxon>
        <taxon>Pentapetalae</taxon>
        <taxon>rosids</taxon>
        <taxon>malvids</taxon>
        <taxon>Brassicales</taxon>
        <taxon>Brassicaceae</taxon>
        <taxon>Arabideae</taxon>
        <taxon>Arabis</taxon>
    </lineage>
</organism>
<keyword evidence="7" id="KW-0472">Membrane</keyword>
<evidence type="ECO:0000313" key="15">
    <source>
        <dbReference type="Proteomes" id="UP000029120"/>
    </source>
</evidence>
<evidence type="ECO:0000256" key="8">
    <source>
        <dbReference type="ARBA" id="ARBA00023180"/>
    </source>
</evidence>
<dbReference type="FunFam" id="2.30.180.10:FF:000015">
    <property type="entry name" value="Fasciclin-like arabinogalactan protein 3"/>
    <property type="match status" value="1"/>
</dbReference>
<evidence type="ECO:0000256" key="10">
    <source>
        <dbReference type="ARBA" id="ARBA00024686"/>
    </source>
</evidence>
<evidence type="ECO:0000256" key="7">
    <source>
        <dbReference type="ARBA" id="ARBA00023136"/>
    </source>
</evidence>
<evidence type="ECO:0000259" key="13">
    <source>
        <dbReference type="PROSITE" id="PS50213"/>
    </source>
</evidence>
<evidence type="ECO:0000256" key="6">
    <source>
        <dbReference type="ARBA" id="ARBA00022974"/>
    </source>
</evidence>